<accession>A0A0F9H0I5</accession>
<proteinExistence type="predicted"/>
<keyword evidence="1" id="KW-0812">Transmembrane</keyword>
<reference evidence="2" key="1">
    <citation type="journal article" date="2015" name="Nature">
        <title>Complex archaea that bridge the gap between prokaryotes and eukaryotes.</title>
        <authorList>
            <person name="Spang A."/>
            <person name="Saw J.H."/>
            <person name="Jorgensen S.L."/>
            <person name="Zaremba-Niedzwiedzka K."/>
            <person name="Martijn J."/>
            <person name="Lind A.E."/>
            <person name="van Eijk R."/>
            <person name="Schleper C."/>
            <person name="Guy L."/>
            <person name="Ettema T.J."/>
        </authorList>
    </citation>
    <scope>NUCLEOTIDE SEQUENCE</scope>
</reference>
<keyword evidence="1" id="KW-0472">Membrane</keyword>
<evidence type="ECO:0000256" key="1">
    <source>
        <dbReference type="SAM" id="Phobius"/>
    </source>
</evidence>
<dbReference type="AlphaFoldDB" id="A0A0F9H0I5"/>
<comment type="caution">
    <text evidence="2">The sequence shown here is derived from an EMBL/GenBank/DDBJ whole genome shotgun (WGS) entry which is preliminary data.</text>
</comment>
<dbReference type="EMBL" id="LAZR01016426">
    <property type="protein sequence ID" value="KKM04550.1"/>
    <property type="molecule type" value="Genomic_DNA"/>
</dbReference>
<keyword evidence="1" id="KW-1133">Transmembrane helix</keyword>
<gene>
    <name evidence="2" type="ORF">LCGC14_1763120</name>
</gene>
<organism evidence="2">
    <name type="scientific">marine sediment metagenome</name>
    <dbReference type="NCBI Taxonomy" id="412755"/>
    <lineage>
        <taxon>unclassified sequences</taxon>
        <taxon>metagenomes</taxon>
        <taxon>ecological metagenomes</taxon>
    </lineage>
</organism>
<evidence type="ECO:0000313" key="2">
    <source>
        <dbReference type="EMBL" id="KKM04550.1"/>
    </source>
</evidence>
<feature type="transmembrane region" description="Helical" evidence="1">
    <location>
        <begin position="21"/>
        <end position="41"/>
    </location>
</feature>
<protein>
    <submittedName>
        <fullName evidence="2">Uncharacterized protein</fullName>
    </submittedName>
</protein>
<sequence length="47" mass="5234">MDKIRFKDLSISLKIATVMSWIVGIYLGFAFLIGFVMGILIETIGVI</sequence>
<name>A0A0F9H0I5_9ZZZZ</name>